<dbReference type="GO" id="GO:0005737">
    <property type="term" value="C:cytoplasm"/>
    <property type="evidence" value="ECO:0007669"/>
    <property type="project" value="UniProtKB-SubCell"/>
</dbReference>
<dbReference type="CDD" id="cd01992">
    <property type="entry name" value="TilS_N"/>
    <property type="match status" value="1"/>
</dbReference>
<evidence type="ECO:0000256" key="1">
    <source>
        <dbReference type="ARBA" id="ARBA00022598"/>
    </source>
</evidence>
<dbReference type="NCBIfam" id="TIGR02432">
    <property type="entry name" value="lysidine_TilS_N"/>
    <property type="match status" value="1"/>
</dbReference>
<dbReference type="GO" id="GO:0032267">
    <property type="term" value="F:tRNA(Ile)-lysidine synthase activity"/>
    <property type="evidence" value="ECO:0007669"/>
    <property type="project" value="UniProtKB-EC"/>
</dbReference>
<keyword evidence="4 6" id="KW-0067">ATP-binding</keyword>
<keyword evidence="3 6" id="KW-0547">Nucleotide-binding</keyword>
<proteinExistence type="inferred from homology"/>
<dbReference type="Pfam" id="PF01171">
    <property type="entry name" value="ATP_bind_3"/>
    <property type="match status" value="1"/>
</dbReference>
<keyword evidence="9" id="KW-1185">Reference proteome</keyword>
<dbReference type="PANTHER" id="PTHR43033:SF1">
    <property type="entry name" value="TRNA(ILE)-LYSIDINE SYNTHASE-RELATED"/>
    <property type="match status" value="1"/>
</dbReference>
<keyword evidence="6" id="KW-0963">Cytoplasm</keyword>
<dbReference type="EMBL" id="CP001079">
    <property type="protein sequence ID" value="ACM49676.1"/>
    <property type="molecule type" value="Genomic_DNA"/>
</dbReference>
<evidence type="ECO:0000256" key="5">
    <source>
        <dbReference type="ARBA" id="ARBA00048539"/>
    </source>
</evidence>
<dbReference type="STRING" id="320483.AMF_846"/>
<accession>B9KGX2</accession>
<feature type="domain" description="tRNA(Ile)-lysidine/2-thiocytidine synthase N-terminal" evidence="7">
    <location>
        <begin position="72"/>
        <end position="251"/>
    </location>
</feature>
<dbReference type="InterPro" id="IPR012795">
    <property type="entry name" value="tRNA_Ile_lys_synt_N"/>
</dbReference>
<dbReference type="KEGG" id="amf:AMF_846"/>
<protein>
    <recommendedName>
        <fullName evidence="6">tRNA(Ile)-lysidine synthase</fullName>
        <ecNumber evidence="6">6.3.4.19</ecNumber>
    </recommendedName>
    <alternativeName>
        <fullName evidence="6">tRNA(Ile)-2-lysyl-cytidine synthase</fullName>
    </alternativeName>
    <alternativeName>
        <fullName evidence="6">tRNA(Ile)-lysidine synthetase</fullName>
    </alternativeName>
</protein>
<comment type="subcellular location">
    <subcellularLocation>
        <location evidence="6">Cytoplasm</location>
    </subcellularLocation>
</comment>
<evidence type="ECO:0000259" key="7">
    <source>
        <dbReference type="Pfam" id="PF01171"/>
    </source>
</evidence>
<dbReference type="HAMAP" id="MF_01161">
    <property type="entry name" value="tRNA_Ile_lys_synt"/>
    <property type="match status" value="1"/>
</dbReference>
<gene>
    <name evidence="8" type="primary">mesJ</name>
    <name evidence="6" type="synonym">tilS</name>
    <name evidence="8" type="ordered locus">AMF_846</name>
</gene>
<comment type="function">
    <text evidence="6">Ligates lysine onto the cytidine present at position 34 of the AUA codon-specific tRNA(Ile) that contains the anticodon CAU, in an ATP-dependent manner. Cytidine is converted to lysidine, thus changing the amino acid specificity of the tRNA from methionine to isoleucine.</text>
</comment>
<dbReference type="EC" id="6.3.4.19" evidence="6"/>
<dbReference type="InterPro" id="IPR012094">
    <property type="entry name" value="tRNA_Ile_lys_synt"/>
</dbReference>
<dbReference type="GO" id="GO:0005524">
    <property type="term" value="F:ATP binding"/>
    <property type="evidence" value="ECO:0007669"/>
    <property type="project" value="UniProtKB-UniRule"/>
</dbReference>
<comment type="similarity">
    <text evidence="6">Belongs to the tRNA(Ile)-lysidine synthase family.</text>
</comment>
<evidence type="ECO:0000256" key="4">
    <source>
        <dbReference type="ARBA" id="ARBA00022840"/>
    </source>
</evidence>
<dbReference type="InterPro" id="IPR014729">
    <property type="entry name" value="Rossmann-like_a/b/a_fold"/>
</dbReference>
<evidence type="ECO:0000256" key="2">
    <source>
        <dbReference type="ARBA" id="ARBA00022694"/>
    </source>
</evidence>
<dbReference type="InterPro" id="IPR011063">
    <property type="entry name" value="TilS/TtcA_N"/>
</dbReference>
<evidence type="ECO:0000313" key="9">
    <source>
        <dbReference type="Proteomes" id="UP000007307"/>
    </source>
</evidence>
<dbReference type="eggNOG" id="COG0037">
    <property type="taxonomic scope" value="Bacteria"/>
</dbReference>
<organism evidence="8 9">
    <name type="scientific">Anaplasma marginale (strain Florida)</name>
    <dbReference type="NCBI Taxonomy" id="320483"/>
    <lineage>
        <taxon>Bacteria</taxon>
        <taxon>Pseudomonadati</taxon>
        <taxon>Pseudomonadota</taxon>
        <taxon>Alphaproteobacteria</taxon>
        <taxon>Rickettsiales</taxon>
        <taxon>Anaplasmataceae</taxon>
        <taxon>Anaplasma</taxon>
    </lineage>
</organism>
<dbReference type="AlphaFoldDB" id="B9KGX2"/>
<dbReference type="Proteomes" id="UP000007307">
    <property type="component" value="Chromosome"/>
</dbReference>
<dbReference type="SUPFAM" id="SSF52402">
    <property type="entry name" value="Adenine nucleotide alpha hydrolases-like"/>
    <property type="match status" value="1"/>
</dbReference>
<dbReference type="Gene3D" id="3.40.50.620">
    <property type="entry name" value="HUPs"/>
    <property type="match status" value="1"/>
</dbReference>
<reference evidence="8 9" key="1">
    <citation type="journal article" date="2009" name="BMC Genomics">
        <title>Conservation in the face of diversity: multistrain analysis of an intracellular bacterium.</title>
        <authorList>
            <person name="Dark M.J."/>
            <person name="Herndon D.R."/>
            <person name="Kappmeyer L.S."/>
            <person name="Gonzales M.P."/>
            <person name="Nordeen E."/>
            <person name="Palmer G.H."/>
            <person name="Knowles D.P. Jr."/>
            <person name="Brayton K.A."/>
        </authorList>
    </citation>
    <scope>NUCLEOTIDE SEQUENCE [LARGE SCALE GENOMIC DNA]</scope>
    <source>
        <strain evidence="8 9">Florida</strain>
    </source>
</reference>
<evidence type="ECO:0000256" key="6">
    <source>
        <dbReference type="HAMAP-Rule" id="MF_01161"/>
    </source>
</evidence>
<comment type="catalytic activity">
    <reaction evidence="5 6">
        <text>cytidine(34) in tRNA(Ile2) + L-lysine + ATP = lysidine(34) in tRNA(Ile2) + AMP + diphosphate + H(+)</text>
        <dbReference type="Rhea" id="RHEA:43744"/>
        <dbReference type="Rhea" id="RHEA-COMP:10625"/>
        <dbReference type="Rhea" id="RHEA-COMP:10670"/>
        <dbReference type="ChEBI" id="CHEBI:15378"/>
        <dbReference type="ChEBI" id="CHEBI:30616"/>
        <dbReference type="ChEBI" id="CHEBI:32551"/>
        <dbReference type="ChEBI" id="CHEBI:33019"/>
        <dbReference type="ChEBI" id="CHEBI:82748"/>
        <dbReference type="ChEBI" id="CHEBI:83665"/>
        <dbReference type="ChEBI" id="CHEBI:456215"/>
        <dbReference type="EC" id="6.3.4.19"/>
    </reaction>
</comment>
<dbReference type="GO" id="GO:0006400">
    <property type="term" value="P:tRNA modification"/>
    <property type="evidence" value="ECO:0007669"/>
    <property type="project" value="UniProtKB-UniRule"/>
</dbReference>
<keyword evidence="2 6" id="KW-0819">tRNA processing</keyword>
<feature type="binding site" evidence="6">
    <location>
        <begin position="77"/>
        <end position="82"/>
    </location>
    <ligand>
        <name>ATP</name>
        <dbReference type="ChEBI" id="CHEBI:30616"/>
    </ligand>
</feature>
<evidence type="ECO:0000313" key="8">
    <source>
        <dbReference type="EMBL" id="ACM49676.1"/>
    </source>
</evidence>
<dbReference type="PANTHER" id="PTHR43033">
    <property type="entry name" value="TRNA(ILE)-LYSIDINE SYNTHASE-RELATED"/>
    <property type="match status" value="1"/>
</dbReference>
<evidence type="ECO:0000256" key="3">
    <source>
        <dbReference type="ARBA" id="ARBA00022741"/>
    </source>
</evidence>
<comment type="domain">
    <text evidence="6">The N-terminal region contains the highly conserved SGGXDS motif, predicted to be a P-loop motif involved in ATP binding.</text>
</comment>
<keyword evidence="1 6" id="KW-0436">Ligase</keyword>
<sequence>MSPNLCACTPFSATIDAERWLSGRKRTLGERVHSNVSGVRIPLFPRFIPHGTVKLESAALKKLNSLELSGGYAVAVSGGVDSITLLNLVAALHKTQATSRPVVLTVNHGFRAEADHETRFVQKRAVALGLDCEILRWNRHRTSSKSQETAREIRYSLLHQWCTEHSVKFLLTAHNKSDQAETVLMHLERGSGIDGLSGMHERSVFGDITIYRPLLGFTRQEILEYATQKQLSWVEDPSNQDPKYRRTFFRNLIAESKNPGVVVDRLCRTTSHMHRALACILHYVRSSLDYCLEFSPLGFITVKSQELRSVPEEIASRLLLLSLMAMGGKDHKPRYSAFWPILTKILQGQDFTPRTLHGCKVRKEPDGNFSIVRELARIETKIGVKTIAETIQWDRRFAIKIMCTHNASAAETTSCSAKHAPNPSEETQNLYITPLGNGSLPEHLVHVNRDVACSLPVLAHGDKVLAYPWQNHNIGVSPTISVEEVLVRRGVINLICHQLYR</sequence>
<name>B9KGX2_ANAMF</name>
<dbReference type="HOGENOM" id="CLU_018869_3_2_5"/>